<dbReference type="GO" id="GO:0016787">
    <property type="term" value="F:hydrolase activity"/>
    <property type="evidence" value="ECO:0007669"/>
    <property type="project" value="UniProtKB-KW"/>
</dbReference>
<dbReference type="AlphaFoldDB" id="A0A318Y450"/>
<proteinExistence type="predicted"/>
<name>A0A318Y450_ASPNB</name>
<dbReference type="Gene3D" id="3.40.50.1820">
    <property type="entry name" value="alpha/beta hydrolase"/>
    <property type="match status" value="1"/>
</dbReference>
<gene>
    <name evidence="2" type="ORF">BO87DRAFT_381480</name>
</gene>
<keyword evidence="3" id="KW-1185">Reference proteome</keyword>
<organism evidence="2 3">
    <name type="scientific">Aspergillus neoniger (strain CBS 115656)</name>
    <dbReference type="NCBI Taxonomy" id="1448310"/>
    <lineage>
        <taxon>Eukaryota</taxon>
        <taxon>Fungi</taxon>
        <taxon>Dikarya</taxon>
        <taxon>Ascomycota</taxon>
        <taxon>Pezizomycotina</taxon>
        <taxon>Eurotiomycetes</taxon>
        <taxon>Eurotiomycetidae</taxon>
        <taxon>Eurotiales</taxon>
        <taxon>Aspergillaceae</taxon>
        <taxon>Aspergillus</taxon>
        <taxon>Aspergillus subgen. Circumdati</taxon>
    </lineage>
</organism>
<sequence>MSRTPTLLFVHGAWHSSDCWSNVILALQTRGFHCLAPQLQFCGTSKPVESLASSINQIRRLIFRETKKGSNIVLINHSFGGSVGCSAVKGFTPKDPSELEHNAGRVIGIIQLCAFMPPSNVSLYDMIDPRKAFHHPDPDGWEVVYSADPSDIFYNDLPKEMADHWKSRLLKQSAASFIDHVNVYAGWMDVPISYIFTTQDRAIPIENQKAMVDAAKKAGALITSESLEAGHSPFLSRVEETVDLIVDAVTEF</sequence>
<dbReference type="Pfam" id="PF12697">
    <property type="entry name" value="Abhydrolase_6"/>
    <property type="match status" value="1"/>
</dbReference>
<evidence type="ECO:0000313" key="2">
    <source>
        <dbReference type="EMBL" id="PYH28217.1"/>
    </source>
</evidence>
<dbReference type="OrthoDB" id="408373at2759"/>
<dbReference type="InterPro" id="IPR000073">
    <property type="entry name" value="AB_hydrolase_1"/>
</dbReference>
<evidence type="ECO:0000259" key="1">
    <source>
        <dbReference type="Pfam" id="PF12697"/>
    </source>
</evidence>
<evidence type="ECO:0000313" key="3">
    <source>
        <dbReference type="Proteomes" id="UP000247647"/>
    </source>
</evidence>
<reference evidence="2" key="1">
    <citation type="submission" date="2016-12" db="EMBL/GenBank/DDBJ databases">
        <title>The genomes of Aspergillus section Nigri reveals drivers in fungal speciation.</title>
        <authorList>
            <consortium name="DOE Joint Genome Institute"/>
            <person name="Vesth T.C."/>
            <person name="Nybo J."/>
            <person name="Theobald S."/>
            <person name="Brandl J."/>
            <person name="Frisvad J.C."/>
            <person name="Nielsen K.F."/>
            <person name="Lyhne E.K."/>
            <person name="Kogle M.E."/>
            <person name="Kuo A."/>
            <person name="Riley R."/>
            <person name="Clum A."/>
            <person name="Nolan M."/>
            <person name="Lipzen A."/>
            <person name="Salamov A."/>
            <person name="Henrissat B."/>
            <person name="Wiebenga A."/>
            <person name="De Vries R.P."/>
            <person name="Grigoriev I.V."/>
            <person name="Mortensen U.H."/>
            <person name="Andersen M.R."/>
            <person name="Baker S.E."/>
        </authorList>
    </citation>
    <scope>NUCLEOTIDE SEQUENCE [LARGE SCALE GENOMIC DNA]</scope>
    <source>
        <strain evidence="2">CBS 115656</strain>
    </source>
</reference>
<protein>
    <submittedName>
        <fullName evidence="2">Alpha/beta-hydrolase</fullName>
    </submittedName>
</protein>
<feature type="domain" description="AB hydrolase-1" evidence="1">
    <location>
        <begin position="7"/>
        <end position="243"/>
    </location>
</feature>
<dbReference type="PANTHER" id="PTHR37017:SF11">
    <property type="entry name" value="ESTERASE_LIPASE_THIOESTERASE DOMAIN-CONTAINING PROTEIN"/>
    <property type="match status" value="1"/>
</dbReference>
<accession>A0A318Y450</accession>
<dbReference type="EMBL" id="KZ821532">
    <property type="protein sequence ID" value="PYH28217.1"/>
    <property type="molecule type" value="Genomic_DNA"/>
</dbReference>
<dbReference type="InterPro" id="IPR052897">
    <property type="entry name" value="Sec-Metab_Biosynth_Hydrolase"/>
</dbReference>
<dbReference type="SUPFAM" id="SSF53474">
    <property type="entry name" value="alpha/beta-Hydrolases"/>
    <property type="match status" value="1"/>
</dbReference>
<dbReference type="Proteomes" id="UP000247647">
    <property type="component" value="Unassembled WGS sequence"/>
</dbReference>
<dbReference type="RefSeq" id="XP_025473695.1">
    <property type="nucleotide sequence ID" value="XM_025624543.1"/>
</dbReference>
<dbReference type="InterPro" id="IPR029058">
    <property type="entry name" value="AB_hydrolase_fold"/>
</dbReference>
<dbReference type="PANTHER" id="PTHR37017">
    <property type="entry name" value="AB HYDROLASE-1 DOMAIN-CONTAINING PROTEIN-RELATED"/>
    <property type="match status" value="1"/>
</dbReference>
<dbReference type="GeneID" id="37126999"/>